<name>A0A0A9CJ11_ARUDO</name>
<dbReference type="InterPro" id="IPR018451">
    <property type="entry name" value="NAF/FISL_domain"/>
</dbReference>
<feature type="compositionally biased region" description="Basic residues" evidence="1">
    <location>
        <begin position="178"/>
        <end position="192"/>
    </location>
</feature>
<dbReference type="EMBL" id="GBRH01223452">
    <property type="protein sequence ID" value="JAD74443.1"/>
    <property type="molecule type" value="Transcribed_RNA"/>
</dbReference>
<dbReference type="CDD" id="cd12195">
    <property type="entry name" value="CIPK_C"/>
    <property type="match status" value="1"/>
</dbReference>
<accession>A0A0A9CJ11</accession>
<evidence type="ECO:0000313" key="3">
    <source>
        <dbReference type="EMBL" id="JAD74443.1"/>
    </source>
</evidence>
<feature type="region of interest" description="Disordered" evidence="1">
    <location>
        <begin position="169"/>
        <end position="192"/>
    </location>
</feature>
<dbReference type="AlphaFoldDB" id="A0A0A9CJ11"/>
<dbReference type="PROSITE" id="PS50816">
    <property type="entry name" value="NAF"/>
    <property type="match status" value="1"/>
</dbReference>
<organism evidence="3">
    <name type="scientific">Arundo donax</name>
    <name type="common">Giant reed</name>
    <name type="synonym">Donax arundinaceus</name>
    <dbReference type="NCBI Taxonomy" id="35708"/>
    <lineage>
        <taxon>Eukaryota</taxon>
        <taxon>Viridiplantae</taxon>
        <taxon>Streptophyta</taxon>
        <taxon>Embryophyta</taxon>
        <taxon>Tracheophyta</taxon>
        <taxon>Spermatophyta</taxon>
        <taxon>Magnoliopsida</taxon>
        <taxon>Liliopsida</taxon>
        <taxon>Poales</taxon>
        <taxon>Poaceae</taxon>
        <taxon>PACMAD clade</taxon>
        <taxon>Arundinoideae</taxon>
        <taxon>Arundineae</taxon>
        <taxon>Arundo</taxon>
    </lineage>
</organism>
<evidence type="ECO:0000256" key="1">
    <source>
        <dbReference type="SAM" id="MobiDB-lite"/>
    </source>
</evidence>
<evidence type="ECO:0000259" key="2">
    <source>
        <dbReference type="PROSITE" id="PS50816"/>
    </source>
</evidence>
<reference evidence="3" key="2">
    <citation type="journal article" date="2015" name="Data Brief">
        <title>Shoot transcriptome of the giant reed, Arundo donax.</title>
        <authorList>
            <person name="Barrero R.A."/>
            <person name="Guerrero F.D."/>
            <person name="Moolhuijzen P."/>
            <person name="Goolsby J.A."/>
            <person name="Tidwell J."/>
            <person name="Bellgard S.E."/>
            <person name="Bellgard M.I."/>
        </authorList>
    </citation>
    <scope>NUCLEOTIDE SEQUENCE</scope>
    <source>
        <tissue evidence="3">Shoot tissue taken approximately 20 cm above the soil surface</tissue>
    </source>
</reference>
<dbReference type="Pfam" id="PF03822">
    <property type="entry name" value="NAF"/>
    <property type="match status" value="1"/>
</dbReference>
<sequence length="192" mass="20406">MLDPNPSTHILVETPWFHKTPPVPAPLTEPALPLPDARSNSADCDKEEPEVLNTFHLISLSEGFDLSPLFDQGRGSEVACGWYPVHDTGVGERRGLAVGVVASLAIAGMRVTKSGAQGVRLKAASCGRTGTLLAVAAEIFSVAPSVLVVDVKKDGGDTMEYRPVALQEQASNGERRSHGIHRRRRAAHGAQG</sequence>
<feature type="domain" description="NAF" evidence="2">
    <location>
        <begin position="47"/>
        <end position="71"/>
    </location>
</feature>
<dbReference type="InterPro" id="IPR004041">
    <property type="entry name" value="NAF_dom"/>
</dbReference>
<protein>
    <recommendedName>
        <fullName evidence="2">NAF domain-containing protein</fullName>
    </recommendedName>
</protein>
<proteinExistence type="predicted"/>
<reference evidence="3" key="1">
    <citation type="submission" date="2014-09" db="EMBL/GenBank/DDBJ databases">
        <authorList>
            <person name="Magalhaes I.L.F."/>
            <person name="Oliveira U."/>
            <person name="Santos F.R."/>
            <person name="Vidigal T.H.D.A."/>
            <person name="Brescovit A.D."/>
            <person name="Santos A.J."/>
        </authorList>
    </citation>
    <scope>NUCLEOTIDE SEQUENCE</scope>
    <source>
        <tissue evidence="3">Shoot tissue taken approximately 20 cm above the soil surface</tissue>
    </source>
</reference>
<dbReference type="Gene3D" id="3.30.310.80">
    <property type="entry name" value="Kinase associated domain 1, KA1"/>
    <property type="match status" value="1"/>
</dbReference>
<dbReference type="GO" id="GO:0007165">
    <property type="term" value="P:signal transduction"/>
    <property type="evidence" value="ECO:0007669"/>
    <property type="project" value="InterPro"/>
</dbReference>